<keyword evidence="6 15" id="KW-0472">Membrane</keyword>
<keyword evidence="2" id="KW-1003">Cell membrane</keyword>
<dbReference type="FunFam" id="1.20.1070.10:FF:000150">
    <property type="entry name" value="probable G-protein coupled receptor 34"/>
    <property type="match status" value="1"/>
</dbReference>
<comment type="caution">
    <text evidence="17">The sequence shown here is derived from an EMBL/GenBank/DDBJ whole genome shotgun (WGS) entry which is preliminary data.</text>
</comment>
<feature type="region of interest" description="Disordered" evidence="14">
    <location>
        <begin position="16"/>
        <end position="41"/>
    </location>
</feature>
<dbReference type="AlphaFoldDB" id="A0AAV7NSK0"/>
<comment type="subcellular location">
    <subcellularLocation>
        <location evidence="1">Cell membrane</location>
        <topology evidence="1">Multi-pass membrane protein</topology>
    </subcellularLocation>
</comment>
<evidence type="ECO:0000256" key="1">
    <source>
        <dbReference type="ARBA" id="ARBA00004651"/>
    </source>
</evidence>
<evidence type="ECO:0000256" key="13">
    <source>
        <dbReference type="RuleBase" id="RU000688"/>
    </source>
</evidence>
<evidence type="ECO:0000256" key="6">
    <source>
        <dbReference type="ARBA" id="ARBA00023136"/>
    </source>
</evidence>
<evidence type="ECO:0000256" key="10">
    <source>
        <dbReference type="ARBA" id="ARBA00023224"/>
    </source>
</evidence>
<dbReference type="PANTHER" id="PTHR24233:SF1">
    <property type="entry name" value="G-PROTEIN COUPLED RECEPTOR 34-RELATED"/>
    <property type="match status" value="1"/>
</dbReference>
<evidence type="ECO:0000256" key="14">
    <source>
        <dbReference type="SAM" id="MobiDB-lite"/>
    </source>
</evidence>
<evidence type="ECO:0000256" key="5">
    <source>
        <dbReference type="ARBA" id="ARBA00023040"/>
    </source>
</evidence>
<sequence length="425" mass="48521">MRNTSFPFWVTAVKEAADKPPQSHSKKHENAKVNKSRQERKRFNEMDATVTSIGPFSNLWKDSTTTNTSDAMSNSSPHTSNSTKCTIDEQSLSGVLAVSYSITFIIGIIGNTLALYVFLWIHKERNSIQVYLLNVAIADLLLIFCLPFRIMYHVNQNKWLLGVAFCRIVGNLFYMNMYISIVLLGLISMDRYIKVTRASQRHKMSRTKCSIYICSLLWALSAAAVIPLVAHKLGSKQAESTMCFHYRLRETWKAIFNYFVVVVFWVVFILLILSYVKIAKTLFHVSKARPNLPNSVKYNRTARKSFVVLFIFTICFAPYHAFRFFYITSQLKATSCFWQNIIHNTNEIMLVFSAFNSCLDPVMYFTLSSSVRKTVFQLLCRDHRDTSRSESVTSECPHGQSQAPVRAVSSSGTVAQTIHFARIDS</sequence>
<organism evidence="17 18">
    <name type="scientific">Pleurodeles waltl</name>
    <name type="common">Iberian ribbed newt</name>
    <dbReference type="NCBI Taxonomy" id="8319"/>
    <lineage>
        <taxon>Eukaryota</taxon>
        <taxon>Metazoa</taxon>
        <taxon>Chordata</taxon>
        <taxon>Craniata</taxon>
        <taxon>Vertebrata</taxon>
        <taxon>Euteleostomi</taxon>
        <taxon>Amphibia</taxon>
        <taxon>Batrachia</taxon>
        <taxon>Caudata</taxon>
        <taxon>Salamandroidea</taxon>
        <taxon>Salamandridae</taxon>
        <taxon>Pleurodelinae</taxon>
        <taxon>Pleurodeles</taxon>
    </lineage>
</organism>
<proteinExistence type="inferred from homology"/>
<dbReference type="Gene3D" id="1.20.1070.10">
    <property type="entry name" value="Rhodopsin 7-helix transmembrane proteins"/>
    <property type="match status" value="1"/>
</dbReference>
<reference evidence="17" key="1">
    <citation type="journal article" date="2022" name="bioRxiv">
        <title>Sequencing and chromosome-scale assembly of the giantPleurodeles waltlgenome.</title>
        <authorList>
            <person name="Brown T."/>
            <person name="Elewa A."/>
            <person name="Iarovenko S."/>
            <person name="Subramanian E."/>
            <person name="Araus A.J."/>
            <person name="Petzold A."/>
            <person name="Susuki M."/>
            <person name="Suzuki K.-i.T."/>
            <person name="Hayashi T."/>
            <person name="Toyoda A."/>
            <person name="Oliveira C."/>
            <person name="Osipova E."/>
            <person name="Leigh N.D."/>
            <person name="Simon A."/>
            <person name="Yun M.H."/>
        </authorList>
    </citation>
    <scope>NUCLEOTIDE SEQUENCE</scope>
    <source>
        <strain evidence="17">20211129_DDA</strain>
        <tissue evidence="17">Liver</tissue>
    </source>
</reference>
<evidence type="ECO:0000256" key="3">
    <source>
        <dbReference type="ARBA" id="ARBA00022692"/>
    </source>
</evidence>
<comment type="similarity">
    <text evidence="13">Belongs to the G-protein coupled receptor 1 family.</text>
</comment>
<accession>A0AAV7NSK0</accession>
<evidence type="ECO:0000313" key="18">
    <source>
        <dbReference type="Proteomes" id="UP001066276"/>
    </source>
</evidence>
<dbReference type="EMBL" id="JANPWB010000012">
    <property type="protein sequence ID" value="KAJ1119061.1"/>
    <property type="molecule type" value="Genomic_DNA"/>
</dbReference>
<keyword evidence="4 15" id="KW-1133">Transmembrane helix</keyword>
<evidence type="ECO:0000256" key="2">
    <source>
        <dbReference type="ARBA" id="ARBA00022475"/>
    </source>
</evidence>
<evidence type="ECO:0000313" key="17">
    <source>
        <dbReference type="EMBL" id="KAJ1119061.1"/>
    </source>
</evidence>
<keyword evidence="9" id="KW-0325">Glycoprotein</keyword>
<feature type="transmembrane region" description="Helical" evidence="15">
    <location>
        <begin position="172"/>
        <end position="189"/>
    </location>
</feature>
<evidence type="ECO:0000259" key="16">
    <source>
        <dbReference type="PROSITE" id="PS50262"/>
    </source>
</evidence>
<dbReference type="Proteomes" id="UP001066276">
    <property type="component" value="Chromosome 8"/>
</dbReference>
<keyword evidence="10 13" id="KW-0807">Transducer</keyword>
<comment type="function">
    <text evidence="12">G-protein-coupled receptor of lysophosphatidylserine (LysoPS) that plays different roles in immune response. Acts a damage-sensing receptor that triggers tissue repair upon recognition of dying neutrophils. Mechanistically, apoptotic neutrophils release lysophosphatydilserine that are recognized by type 3 innate lymphoid cells (ILC3s) via GPR34, which activates downstream PI3K-AKT and RAS-ERK signaling pathways leading to STAT3 activation and IL-22 production. Plays an important role in microglial function, controlling morphology and phagocytosis.</text>
</comment>
<evidence type="ECO:0000256" key="4">
    <source>
        <dbReference type="ARBA" id="ARBA00022989"/>
    </source>
</evidence>
<dbReference type="PRINTS" id="PR00237">
    <property type="entry name" value="GPCRRHODOPSN"/>
</dbReference>
<evidence type="ECO:0000256" key="11">
    <source>
        <dbReference type="ARBA" id="ARBA00035691"/>
    </source>
</evidence>
<keyword evidence="7" id="KW-1015">Disulfide bond</keyword>
<dbReference type="GO" id="GO:0045028">
    <property type="term" value="F:G protein-coupled purinergic nucleotide receptor activity"/>
    <property type="evidence" value="ECO:0007669"/>
    <property type="project" value="TreeGrafter"/>
</dbReference>
<keyword evidence="3 13" id="KW-0812">Transmembrane</keyword>
<name>A0AAV7NSK0_PLEWA</name>
<dbReference type="PROSITE" id="PS00237">
    <property type="entry name" value="G_PROTEIN_RECEP_F1_1"/>
    <property type="match status" value="1"/>
</dbReference>
<dbReference type="InterPro" id="IPR000276">
    <property type="entry name" value="GPCR_Rhodpsn"/>
</dbReference>
<feature type="transmembrane region" description="Helical" evidence="15">
    <location>
        <begin position="306"/>
        <end position="328"/>
    </location>
</feature>
<feature type="transmembrane region" description="Helical" evidence="15">
    <location>
        <begin position="210"/>
        <end position="230"/>
    </location>
</feature>
<dbReference type="PANTHER" id="PTHR24233">
    <property type="entry name" value="P2Y PURINOCEPTOR-RELATED G-PROTEIN COUPLED RECEPTOR"/>
    <property type="match status" value="1"/>
</dbReference>
<feature type="domain" description="G-protein coupled receptors family 1 profile" evidence="16">
    <location>
        <begin position="110"/>
        <end position="364"/>
    </location>
</feature>
<protein>
    <recommendedName>
        <fullName evidence="11">Probable G-protein coupled receptor 34</fullName>
    </recommendedName>
</protein>
<feature type="transmembrane region" description="Helical" evidence="15">
    <location>
        <begin position="255"/>
        <end position="276"/>
    </location>
</feature>
<evidence type="ECO:0000256" key="15">
    <source>
        <dbReference type="SAM" id="Phobius"/>
    </source>
</evidence>
<dbReference type="PROSITE" id="PS50262">
    <property type="entry name" value="G_PROTEIN_RECEP_F1_2"/>
    <property type="match status" value="1"/>
</dbReference>
<evidence type="ECO:0000256" key="9">
    <source>
        <dbReference type="ARBA" id="ARBA00023180"/>
    </source>
</evidence>
<evidence type="ECO:0000256" key="12">
    <source>
        <dbReference type="ARBA" id="ARBA00045234"/>
    </source>
</evidence>
<feature type="transmembrane region" description="Helical" evidence="15">
    <location>
        <begin position="98"/>
        <end position="119"/>
    </location>
</feature>
<dbReference type="InterPro" id="IPR017452">
    <property type="entry name" value="GPCR_Rhodpsn_7TM"/>
</dbReference>
<feature type="compositionally biased region" description="Basic residues" evidence="14">
    <location>
        <begin position="24"/>
        <end position="40"/>
    </location>
</feature>
<keyword evidence="18" id="KW-1185">Reference proteome</keyword>
<gene>
    <name evidence="17" type="ORF">NDU88_007247</name>
</gene>
<dbReference type="Pfam" id="PF00001">
    <property type="entry name" value="7tm_1"/>
    <property type="match status" value="1"/>
</dbReference>
<dbReference type="SUPFAM" id="SSF81321">
    <property type="entry name" value="Family A G protein-coupled receptor-like"/>
    <property type="match status" value="1"/>
</dbReference>
<evidence type="ECO:0000256" key="8">
    <source>
        <dbReference type="ARBA" id="ARBA00023170"/>
    </source>
</evidence>
<keyword evidence="8 13" id="KW-0675">Receptor</keyword>
<keyword evidence="5 13" id="KW-0297">G-protein coupled receptor</keyword>
<dbReference type="GO" id="GO:0005886">
    <property type="term" value="C:plasma membrane"/>
    <property type="evidence" value="ECO:0007669"/>
    <property type="project" value="UniProtKB-SubCell"/>
</dbReference>
<dbReference type="PRINTS" id="PR01157">
    <property type="entry name" value="P2YPURNOCPTR"/>
</dbReference>
<evidence type="ECO:0000256" key="7">
    <source>
        <dbReference type="ARBA" id="ARBA00023157"/>
    </source>
</evidence>
<feature type="transmembrane region" description="Helical" evidence="15">
    <location>
        <begin position="131"/>
        <end position="152"/>
    </location>
</feature>